<evidence type="ECO:0000256" key="6">
    <source>
        <dbReference type="ARBA" id="ARBA00022741"/>
    </source>
</evidence>
<evidence type="ECO:0000256" key="9">
    <source>
        <dbReference type="ARBA" id="ARBA00022967"/>
    </source>
</evidence>
<reference evidence="14" key="1">
    <citation type="submission" date="2022-12" db="EMBL/GenBank/DDBJ databases">
        <title>Reference genome sequencing for broad-spectrum identification of bacterial and archaeal isolates by mass spectrometry.</title>
        <authorList>
            <person name="Sekiguchi Y."/>
            <person name="Tourlousse D.M."/>
        </authorList>
    </citation>
    <scope>NUCLEOTIDE SEQUENCE</scope>
    <source>
        <strain evidence="14">ASRB1</strain>
    </source>
</reference>
<dbReference type="Pfam" id="PF00122">
    <property type="entry name" value="E1-E2_ATPase"/>
    <property type="match status" value="1"/>
</dbReference>
<dbReference type="SUPFAM" id="SSF81660">
    <property type="entry name" value="Metal cation-transporting ATPase, ATP-binding domain N"/>
    <property type="match status" value="1"/>
</dbReference>
<dbReference type="Gene3D" id="3.40.50.1000">
    <property type="entry name" value="HAD superfamily/HAD-like"/>
    <property type="match status" value="2"/>
</dbReference>
<evidence type="ECO:0000256" key="2">
    <source>
        <dbReference type="ARBA" id="ARBA00005675"/>
    </source>
</evidence>
<dbReference type="InterPro" id="IPR036412">
    <property type="entry name" value="HAD-like_sf"/>
</dbReference>
<dbReference type="InterPro" id="IPR050510">
    <property type="entry name" value="Cation_transp_ATPase_P-type"/>
</dbReference>
<feature type="transmembrane region" description="Helical" evidence="12">
    <location>
        <begin position="759"/>
        <end position="780"/>
    </location>
</feature>
<dbReference type="GO" id="GO:1990573">
    <property type="term" value="P:potassium ion import across plasma membrane"/>
    <property type="evidence" value="ECO:0007669"/>
    <property type="project" value="TreeGrafter"/>
</dbReference>
<feature type="transmembrane region" description="Helical" evidence="12">
    <location>
        <begin position="832"/>
        <end position="852"/>
    </location>
</feature>
<proteinExistence type="inferred from homology"/>
<dbReference type="GO" id="GO:0005886">
    <property type="term" value="C:plasma membrane"/>
    <property type="evidence" value="ECO:0007669"/>
    <property type="project" value="UniProtKB-SubCell"/>
</dbReference>
<keyword evidence="7" id="KW-0067">ATP-binding</keyword>
<dbReference type="NCBIfam" id="TIGR01494">
    <property type="entry name" value="ATPase_P-type"/>
    <property type="match status" value="3"/>
</dbReference>
<evidence type="ECO:0000256" key="10">
    <source>
        <dbReference type="ARBA" id="ARBA00022989"/>
    </source>
</evidence>
<dbReference type="GO" id="GO:1902600">
    <property type="term" value="P:proton transmembrane transport"/>
    <property type="evidence" value="ECO:0007669"/>
    <property type="project" value="TreeGrafter"/>
</dbReference>
<keyword evidence="6" id="KW-0547">Nucleotide-binding</keyword>
<dbReference type="AlphaFoldDB" id="A0A9W6L8S7"/>
<dbReference type="Proteomes" id="UP001144372">
    <property type="component" value="Unassembled WGS sequence"/>
</dbReference>
<dbReference type="Gene3D" id="2.70.150.10">
    <property type="entry name" value="Calcium-transporting ATPase, cytoplasmic transduction domain A"/>
    <property type="match status" value="1"/>
</dbReference>
<keyword evidence="10 12" id="KW-1133">Transmembrane helix</keyword>
<sequence>MNWYRLDVHQILADLNTSDHGLTEAEARERLTQFGPNKLAEVEKIGLLKILFHQFMSPLIYILVIAGVVTFFLEEYKDTGVIAAVLILNALIGFIQEYKAEKQVQALKKMVVARARVVRDGKEVEINGEDVVPGDIVLLASGGRVPADVRLIKTIEFKADESMLTGESVPAEKKSEVISEENLTPGDQLNMAFMGTVVVNGRGKGIVVATGSRTVLGRIAKDVQEVGVAKSPLQEKIDRFAQAIGIIVLVAATLLFLVGVLVGENAKDMFMTAVAATVATIPEGLPIVVTIALAIGVTRMAQRDAIIRKLPAVETLGSTTVICSDKTGTLTKNEMTVNRVYDGQKVYELTGSGYDPTGEILEEGRPVHAGVDSQLALLFRIGLLCNESEVFKEGEDYRVDGDPTEGALIVAAMKAGLDPEKEKDRLPQLAIIPFESDRGYMATLHRGGDHNLVFVKGAPEKLMELCVDCRMDAWKETPRVAEHFAREGLRVLGMAFKEVPAEQKDISMDDLQTGLVFAGLQGMIDPPRPEAIDAVAGCKEAGIRVVMITGDHAVTALAIAKKLGIASEEEVVEDLTAKPVDSLTDDEILSLLQDVVRALAVRSGLGQVEPESLTGRHVQAMNDPEFLGLIKGLLATLVKRAGPEGAVRNVLSGKEIETMTDADLFHLVQKVSVYARVSPQHKLRITQQLLKHGEIVAMTGDGVNDAPALKAAHIGVAMGKTGTDVAKEASDMVIADDNFASIYQAVELGRIVFDNIRKVIFFLIPTGIAAIITILATVMLGLPLPYLPAQLLWINIVTNGLQDVALAFEPGEKDVLKRPPRPPRSGIFNRLLVERTIIVALLISAGVVYEFIHDLNMGMSLEKARTIAVTTTVFFQFFQAFNSRSEMQSLFRMNPLGNPFLFFGTMAAFLAHLAAIYLPALQWVFRMEPIMPMEWLRIVLISVTVVIVVEIDKLVRRIVASNR</sequence>
<dbReference type="SMART" id="SM00831">
    <property type="entry name" value="Cation_ATPase_N"/>
    <property type="match status" value="1"/>
</dbReference>
<evidence type="ECO:0000256" key="1">
    <source>
        <dbReference type="ARBA" id="ARBA00004651"/>
    </source>
</evidence>
<evidence type="ECO:0000313" key="14">
    <source>
        <dbReference type="EMBL" id="GLI36013.1"/>
    </source>
</evidence>
<evidence type="ECO:0000256" key="4">
    <source>
        <dbReference type="ARBA" id="ARBA00022553"/>
    </source>
</evidence>
<feature type="transmembrane region" description="Helical" evidence="12">
    <location>
        <begin position="79"/>
        <end position="98"/>
    </location>
</feature>
<keyword evidence="3" id="KW-1003">Cell membrane</keyword>
<dbReference type="PRINTS" id="PR00121">
    <property type="entry name" value="NAKATPASE"/>
</dbReference>
<dbReference type="Pfam" id="PF00689">
    <property type="entry name" value="Cation_ATPase_C"/>
    <property type="match status" value="1"/>
</dbReference>
<evidence type="ECO:0000259" key="13">
    <source>
        <dbReference type="SMART" id="SM00831"/>
    </source>
</evidence>
<dbReference type="GO" id="GO:0036376">
    <property type="term" value="P:sodium ion export across plasma membrane"/>
    <property type="evidence" value="ECO:0007669"/>
    <property type="project" value="TreeGrafter"/>
</dbReference>
<feature type="transmembrane region" description="Helical" evidence="12">
    <location>
        <begin position="55"/>
        <end position="73"/>
    </location>
</feature>
<evidence type="ECO:0000256" key="11">
    <source>
        <dbReference type="ARBA" id="ARBA00023136"/>
    </source>
</evidence>
<protein>
    <recommendedName>
        <fullName evidence="13">Cation-transporting P-type ATPase N-terminal domain-containing protein</fullName>
    </recommendedName>
</protein>
<gene>
    <name evidence="14" type="ORF">DAMNIGENAA_34460</name>
</gene>
<dbReference type="GO" id="GO:0005524">
    <property type="term" value="F:ATP binding"/>
    <property type="evidence" value="ECO:0007669"/>
    <property type="project" value="UniProtKB-KW"/>
</dbReference>
<dbReference type="Gene3D" id="3.40.1110.10">
    <property type="entry name" value="Calcium-transporting ATPase, cytoplasmic domain N"/>
    <property type="match status" value="1"/>
</dbReference>
<dbReference type="InterPro" id="IPR059000">
    <property type="entry name" value="ATPase_P-type_domA"/>
</dbReference>
<dbReference type="FunFam" id="2.70.150.10:FF:000160">
    <property type="entry name" value="Sarcoplasmic/endoplasmic reticulum calcium ATPase 1"/>
    <property type="match status" value="1"/>
</dbReference>
<dbReference type="InterPro" id="IPR023214">
    <property type="entry name" value="HAD_sf"/>
</dbReference>
<name>A0A9W6L8S7_9BACT</name>
<dbReference type="InterPro" id="IPR008250">
    <property type="entry name" value="ATPase_P-typ_transduc_dom_A_sf"/>
</dbReference>
<keyword evidence="4" id="KW-0597">Phosphoprotein</keyword>
<feature type="transmembrane region" description="Helical" evidence="12">
    <location>
        <begin position="901"/>
        <end position="923"/>
    </location>
</feature>
<feature type="domain" description="Cation-transporting P-type ATPase N-terminal" evidence="13">
    <location>
        <begin position="2"/>
        <end position="75"/>
    </location>
</feature>
<dbReference type="PANTHER" id="PTHR43294:SF21">
    <property type="entry name" value="CATION TRANSPORTING ATPASE"/>
    <property type="match status" value="1"/>
</dbReference>
<dbReference type="EMBL" id="BSDR01000001">
    <property type="protein sequence ID" value="GLI36013.1"/>
    <property type="molecule type" value="Genomic_DNA"/>
</dbReference>
<evidence type="ECO:0000256" key="8">
    <source>
        <dbReference type="ARBA" id="ARBA00022842"/>
    </source>
</evidence>
<keyword evidence="8" id="KW-0460">Magnesium</keyword>
<keyword evidence="9" id="KW-1278">Translocase</keyword>
<dbReference type="RefSeq" id="WP_281796164.1">
    <property type="nucleotide sequence ID" value="NZ_BSDR01000001.1"/>
</dbReference>
<comment type="caution">
    <text evidence="14">The sequence shown here is derived from an EMBL/GenBank/DDBJ whole genome shotgun (WGS) entry which is preliminary data.</text>
</comment>
<accession>A0A9W6L8S7</accession>
<dbReference type="InterPro" id="IPR001757">
    <property type="entry name" value="P_typ_ATPase"/>
</dbReference>
<keyword evidence="15" id="KW-1185">Reference proteome</keyword>
<dbReference type="InterPro" id="IPR006068">
    <property type="entry name" value="ATPase_P-typ_cation-transptr_C"/>
</dbReference>
<dbReference type="Pfam" id="PF08282">
    <property type="entry name" value="Hydrolase_3"/>
    <property type="match status" value="1"/>
</dbReference>
<dbReference type="PROSITE" id="PS00154">
    <property type="entry name" value="ATPASE_E1_E2"/>
    <property type="match status" value="1"/>
</dbReference>
<feature type="transmembrane region" description="Helical" evidence="12">
    <location>
        <begin position="269"/>
        <end position="298"/>
    </location>
</feature>
<comment type="similarity">
    <text evidence="2">Belongs to the cation transport ATPase (P-type) (TC 3.A.3) family. Type IIA subfamily.</text>
</comment>
<dbReference type="InterPro" id="IPR023298">
    <property type="entry name" value="ATPase_P-typ_TM_dom_sf"/>
</dbReference>
<dbReference type="Pfam" id="PF13246">
    <property type="entry name" value="Cation_ATPase"/>
    <property type="match status" value="1"/>
</dbReference>
<dbReference type="InterPro" id="IPR004014">
    <property type="entry name" value="ATPase_P-typ_cation-transptr_N"/>
</dbReference>
<dbReference type="GO" id="GO:0006883">
    <property type="term" value="P:intracellular sodium ion homeostasis"/>
    <property type="evidence" value="ECO:0007669"/>
    <property type="project" value="TreeGrafter"/>
</dbReference>
<dbReference type="Pfam" id="PF00690">
    <property type="entry name" value="Cation_ATPase_N"/>
    <property type="match status" value="1"/>
</dbReference>
<dbReference type="PRINTS" id="PR00119">
    <property type="entry name" value="CATATPASE"/>
</dbReference>
<dbReference type="InterPro" id="IPR023299">
    <property type="entry name" value="ATPase_P-typ_cyto_dom_N"/>
</dbReference>
<dbReference type="GO" id="GO:0030007">
    <property type="term" value="P:intracellular potassium ion homeostasis"/>
    <property type="evidence" value="ECO:0007669"/>
    <property type="project" value="TreeGrafter"/>
</dbReference>
<dbReference type="InterPro" id="IPR044492">
    <property type="entry name" value="P_typ_ATPase_HD_dom"/>
</dbReference>
<dbReference type="GO" id="GO:0016887">
    <property type="term" value="F:ATP hydrolysis activity"/>
    <property type="evidence" value="ECO:0007669"/>
    <property type="project" value="InterPro"/>
</dbReference>
<evidence type="ECO:0000256" key="7">
    <source>
        <dbReference type="ARBA" id="ARBA00022840"/>
    </source>
</evidence>
<dbReference type="SUPFAM" id="SSF81653">
    <property type="entry name" value="Calcium ATPase, transduction domain A"/>
    <property type="match status" value="1"/>
</dbReference>
<evidence type="ECO:0000256" key="5">
    <source>
        <dbReference type="ARBA" id="ARBA00022692"/>
    </source>
</evidence>
<evidence type="ECO:0000256" key="12">
    <source>
        <dbReference type="SAM" id="Phobius"/>
    </source>
</evidence>
<organism evidence="14 15">
    <name type="scientific">Desulforhabdus amnigena</name>
    <dbReference type="NCBI Taxonomy" id="40218"/>
    <lineage>
        <taxon>Bacteria</taxon>
        <taxon>Pseudomonadati</taxon>
        <taxon>Thermodesulfobacteriota</taxon>
        <taxon>Syntrophobacteria</taxon>
        <taxon>Syntrophobacterales</taxon>
        <taxon>Syntrophobacteraceae</taxon>
        <taxon>Desulforhabdus</taxon>
    </lineage>
</organism>
<evidence type="ECO:0000256" key="3">
    <source>
        <dbReference type="ARBA" id="ARBA00022475"/>
    </source>
</evidence>
<dbReference type="SUPFAM" id="SSF56784">
    <property type="entry name" value="HAD-like"/>
    <property type="match status" value="1"/>
</dbReference>
<dbReference type="SFLD" id="SFLDG00002">
    <property type="entry name" value="C1.7:_P-type_atpase_like"/>
    <property type="match status" value="1"/>
</dbReference>
<dbReference type="InterPro" id="IPR018303">
    <property type="entry name" value="ATPase_P-typ_P_site"/>
</dbReference>
<dbReference type="SFLD" id="SFLDF00027">
    <property type="entry name" value="p-type_atpase"/>
    <property type="match status" value="1"/>
</dbReference>
<dbReference type="SFLD" id="SFLDS00003">
    <property type="entry name" value="Haloacid_Dehalogenase"/>
    <property type="match status" value="1"/>
</dbReference>
<dbReference type="PANTHER" id="PTHR43294">
    <property type="entry name" value="SODIUM/POTASSIUM-TRANSPORTING ATPASE SUBUNIT ALPHA"/>
    <property type="match status" value="1"/>
</dbReference>
<comment type="subcellular location">
    <subcellularLocation>
        <location evidence="1">Cell membrane</location>
        <topology evidence="1">Multi-pass membrane protein</topology>
    </subcellularLocation>
</comment>
<dbReference type="GO" id="GO:0005391">
    <property type="term" value="F:P-type sodium:potassium-exchanging transporter activity"/>
    <property type="evidence" value="ECO:0007669"/>
    <property type="project" value="TreeGrafter"/>
</dbReference>
<feature type="transmembrane region" description="Helical" evidence="12">
    <location>
        <begin position="935"/>
        <end position="955"/>
    </location>
</feature>
<feature type="transmembrane region" description="Helical" evidence="12">
    <location>
        <begin position="240"/>
        <end position="263"/>
    </location>
</feature>
<dbReference type="Gene3D" id="1.20.1110.10">
    <property type="entry name" value="Calcium-transporting ATPase, transmembrane domain"/>
    <property type="match status" value="2"/>
</dbReference>
<keyword evidence="5 12" id="KW-0812">Transmembrane</keyword>
<evidence type="ECO:0000313" key="15">
    <source>
        <dbReference type="Proteomes" id="UP001144372"/>
    </source>
</evidence>
<keyword evidence="11 12" id="KW-0472">Membrane</keyword>
<dbReference type="SUPFAM" id="SSF81665">
    <property type="entry name" value="Calcium ATPase, transmembrane domain M"/>
    <property type="match status" value="1"/>
</dbReference>